<proteinExistence type="predicted"/>
<name>K6ZRV0_9ALTE</name>
<accession>K6ZRV0</accession>
<gene>
    <name evidence="1" type="ORF">GPLA_2127</name>
</gene>
<evidence type="ECO:0000313" key="2">
    <source>
        <dbReference type="Proteomes" id="UP000006322"/>
    </source>
</evidence>
<dbReference type="AlphaFoldDB" id="K6ZRV0"/>
<dbReference type="Proteomes" id="UP000006322">
    <property type="component" value="Unassembled WGS sequence"/>
</dbReference>
<keyword evidence="2" id="KW-1185">Reference proteome</keyword>
<dbReference type="EMBL" id="BAER01000046">
    <property type="protein sequence ID" value="GAC33032.1"/>
    <property type="molecule type" value="Genomic_DNA"/>
</dbReference>
<evidence type="ECO:0000313" key="1">
    <source>
        <dbReference type="EMBL" id="GAC33032.1"/>
    </source>
</evidence>
<dbReference type="STRING" id="1129793.GPLA_2127"/>
<sequence length="37" mass="4345">MYEIKLLSASFSCLLWAEYCFFVGKYQALFVFISLVN</sequence>
<reference evidence="2" key="1">
    <citation type="journal article" date="2014" name="Environ. Microbiol.">
        <title>Comparative genomics of the marine bacterial genus Glaciecola reveals the high degree of genomic diversity and genomic characteristic for cold adaptation.</title>
        <authorList>
            <person name="Qin Q.L."/>
            <person name="Xie B.B."/>
            <person name="Yu Y."/>
            <person name="Shu Y.L."/>
            <person name="Rong J.C."/>
            <person name="Zhang Y.J."/>
            <person name="Zhao D.L."/>
            <person name="Chen X.L."/>
            <person name="Zhang X.Y."/>
            <person name="Chen B."/>
            <person name="Zhou B.C."/>
            <person name="Zhang Y.Z."/>
        </authorList>
    </citation>
    <scope>NUCLEOTIDE SEQUENCE [LARGE SCALE GENOMIC DNA]</scope>
    <source>
        <strain evidence="2">LMG 21857</strain>
    </source>
</reference>
<organism evidence="1 2">
    <name type="scientific">Paraglaciecola polaris LMG 21857</name>
    <dbReference type="NCBI Taxonomy" id="1129793"/>
    <lineage>
        <taxon>Bacteria</taxon>
        <taxon>Pseudomonadati</taxon>
        <taxon>Pseudomonadota</taxon>
        <taxon>Gammaproteobacteria</taxon>
        <taxon>Alteromonadales</taxon>
        <taxon>Alteromonadaceae</taxon>
        <taxon>Paraglaciecola</taxon>
    </lineage>
</organism>
<comment type="caution">
    <text evidence="1">The sequence shown here is derived from an EMBL/GenBank/DDBJ whole genome shotgun (WGS) entry which is preliminary data.</text>
</comment>
<protein>
    <submittedName>
        <fullName evidence="1">Uncharacterized protein</fullName>
    </submittedName>
</protein>